<feature type="region of interest" description="Disordered" evidence="3">
    <location>
        <begin position="216"/>
        <end position="293"/>
    </location>
</feature>
<dbReference type="GO" id="GO:0000981">
    <property type="term" value="F:DNA-binding transcription factor activity, RNA polymerase II-specific"/>
    <property type="evidence" value="ECO:0007669"/>
    <property type="project" value="TreeGrafter"/>
</dbReference>
<accession>A0A069DN98</accession>
<dbReference type="GO" id="GO:0005634">
    <property type="term" value="C:nucleus"/>
    <property type="evidence" value="ECO:0007669"/>
    <property type="project" value="UniProtKB-SubCell"/>
</dbReference>
<feature type="DNA-binding region" description="Fork-head" evidence="2">
    <location>
        <begin position="49"/>
        <end position="137"/>
    </location>
</feature>
<dbReference type="GO" id="GO:0000978">
    <property type="term" value="F:RNA polymerase II cis-regulatory region sequence-specific DNA binding"/>
    <property type="evidence" value="ECO:0007669"/>
    <property type="project" value="TreeGrafter"/>
</dbReference>
<evidence type="ECO:0000259" key="4">
    <source>
        <dbReference type="PROSITE" id="PS50039"/>
    </source>
</evidence>
<dbReference type="SMART" id="SM00339">
    <property type="entry name" value="FH"/>
    <property type="match status" value="1"/>
</dbReference>
<dbReference type="PANTHER" id="PTHR11829:SF343">
    <property type="entry name" value="FORK-HEAD DOMAIN-CONTAINING PROTEIN"/>
    <property type="match status" value="1"/>
</dbReference>
<name>A0A069DN98_9CNID</name>
<dbReference type="Pfam" id="PF00250">
    <property type="entry name" value="Forkhead"/>
    <property type="match status" value="1"/>
</dbReference>
<dbReference type="PROSITE" id="PS50039">
    <property type="entry name" value="FORK_HEAD_3"/>
    <property type="match status" value="1"/>
</dbReference>
<dbReference type="CDD" id="cd20035">
    <property type="entry name" value="FH_FOXQ2-like"/>
    <property type="match status" value="1"/>
</dbReference>
<feature type="compositionally biased region" description="Low complexity" evidence="3">
    <location>
        <begin position="269"/>
        <end position="279"/>
    </location>
</feature>
<dbReference type="GO" id="GO:0030154">
    <property type="term" value="P:cell differentiation"/>
    <property type="evidence" value="ECO:0007669"/>
    <property type="project" value="TreeGrafter"/>
</dbReference>
<protein>
    <submittedName>
        <fullName evidence="5">Forkhead box protein</fullName>
    </submittedName>
</protein>
<dbReference type="EMBL" id="GBGP01000057">
    <property type="protein sequence ID" value="JAC85126.1"/>
    <property type="molecule type" value="mRNA"/>
</dbReference>
<dbReference type="Gene3D" id="1.10.10.10">
    <property type="entry name" value="Winged helix-like DNA-binding domain superfamily/Winged helix DNA-binding domain"/>
    <property type="match status" value="1"/>
</dbReference>
<reference evidence="5" key="1">
    <citation type="journal article" date="2014" name="PLoS Genet.">
        <title>Differential Responses to Wnt and PCP Disruption Predict Expression and Developmental Function of Conserved and Novel Genes in a Cnidarian.</title>
        <authorList>
            <person name="Lapebie P."/>
            <person name="Ruggiero A."/>
            <person name="Barreau C."/>
            <person name="Chevalier S."/>
            <person name="Chang P."/>
            <person name="Dru P."/>
            <person name="Houliston E."/>
            <person name="Momose T."/>
        </authorList>
    </citation>
    <scope>NUCLEOTIDE SEQUENCE</scope>
</reference>
<dbReference type="PANTHER" id="PTHR11829">
    <property type="entry name" value="FORKHEAD BOX PROTEIN"/>
    <property type="match status" value="1"/>
</dbReference>
<dbReference type="InterPro" id="IPR036388">
    <property type="entry name" value="WH-like_DNA-bd_sf"/>
</dbReference>
<dbReference type="InterPro" id="IPR036390">
    <property type="entry name" value="WH_DNA-bd_sf"/>
</dbReference>
<evidence type="ECO:0000313" key="5">
    <source>
        <dbReference type="EMBL" id="JAC85126.1"/>
    </source>
</evidence>
<evidence type="ECO:0000256" key="1">
    <source>
        <dbReference type="ARBA" id="ARBA00023125"/>
    </source>
</evidence>
<feature type="domain" description="Fork-head" evidence="4">
    <location>
        <begin position="49"/>
        <end position="137"/>
    </location>
</feature>
<dbReference type="PRINTS" id="PR00053">
    <property type="entry name" value="FORKHEAD"/>
</dbReference>
<comment type="subcellular location">
    <subcellularLocation>
        <location evidence="2">Nucleus</location>
    </subcellularLocation>
</comment>
<dbReference type="GO" id="GO:0009653">
    <property type="term" value="P:anatomical structure morphogenesis"/>
    <property type="evidence" value="ECO:0007669"/>
    <property type="project" value="TreeGrafter"/>
</dbReference>
<keyword evidence="2" id="KW-0539">Nucleus</keyword>
<dbReference type="InterPro" id="IPR001766">
    <property type="entry name" value="Fork_head_dom"/>
</dbReference>
<dbReference type="InterPro" id="IPR047519">
    <property type="entry name" value="FH_FOXQ2-like"/>
</dbReference>
<sequence length="374" mass="42464">MENNGFLIPPNAPLQPPIPPTVVNTGNRHNNIKKDDTKVETNAKDNSCSYTAMIAQAIMRTSFKRATLSEIYTFMTISFEVLKKRGNGWRNCVRHTLSLNECFVKLNRPENGRSCNWTIHPSYFDAFMRGDYRKRRSNRKKMRTNTQHWANIQESQRYMTSCYNEPMNGFPPYITSSTANETLPQYHSNTSPHTSHPMWQNYLSSLDANHKALPSSQEFTGFQSSPPIPEQQNGHPPLHHPPICNTEHKHYQPTSHSPAHHNFSAMSFPTTPSSSPTSSGHASPDNITNSSVNNDRFRSANVARTIAPPSGFSPYLPSKINERNSCETYCSSERAAYERALAYEGMQPSQHFQVNTNSTCYGNITSRPYRAEYF</sequence>
<organism evidence="5">
    <name type="scientific">Clytia hemisphaerica</name>
    <dbReference type="NCBI Taxonomy" id="252671"/>
    <lineage>
        <taxon>Eukaryota</taxon>
        <taxon>Metazoa</taxon>
        <taxon>Cnidaria</taxon>
        <taxon>Hydrozoa</taxon>
        <taxon>Hydroidolina</taxon>
        <taxon>Leptothecata</taxon>
        <taxon>Obeliida</taxon>
        <taxon>Clytiidae</taxon>
        <taxon>Clytia</taxon>
    </lineage>
</organism>
<dbReference type="AlphaFoldDB" id="A0A069DN98"/>
<dbReference type="InterPro" id="IPR050211">
    <property type="entry name" value="FOX_domain-containing"/>
</dbReference>
<feature type="compositionally biased region" description="Polar residues" evidence="3">
    <location>
        <begin position="216"/>
        <end position="234"/>
    </location>
</feature>
<evidence type="ECO:0000256" key="2">
    <source>
        <dbReference type="PROSITE-ProRule" id="PRU00089"/>
    </source>
</evidence>
<keyword evidence="1 2" id="KW-0238">DNA-binding</keyword>
<evidence type="ECO:0000256" key="3">
    <source>
        <dbReference type="SAM" id="MobiDB-lite"/>
    </source>
</evidence>
<proteinExistence type="evidence at transcript level"/>
<dbReference type="SUPFAM" id="SSF46785">
    <property type="entry name" value="Winged helix' DNA-binding domain"/>
    <property type="match status" value="1"/>
</dbReference>